<dbReference type="EMBL" id="BGZK01008182">
    <property type="protein sequence ID" value="GBP07356.1"/>
    <property type="molecule type" value="Genomic_DNA"/>
</dbReference>
<gene>
    <name evidence="2" type="ORF">EVAR_73510_1</name>
</gene>
<protein>
    <submittedName>
        <fullName evidence="2">Uncharacterized protein</fullName>
    </submittedName>
</protein>
<evidence type="ECO:0000313" key="3">
    <source>
        <dbReference type="Proteomes" id="UP000299102"/>
    </source>
</evidence>
<organism evidence="2 3">
    <name type="scientific">Eumeta variegata</name>
    <name type="common">Bagworm moth</name>
    <name type="synonym">Eumeta japonica</name>
    <dbReference type="NCBI Taxonomy" id="151549"/>
    <lineage>
        <taxon>Eukaryota</taxon>
        <taxon>Metazoa</taxon>
        <taxon>Ecdysozoa</taxon>
        <taxon>Arthropoda</taxon>
        <taxon>Hexapoda</taxon>
        <taxon>Insecta</taxon>
        <taxon>Pterygota</taxon>
        <taxon>Neoptera</taxon>
        <taxon>Endopterygota</taxon>
        <taxon>Lepidoptera</taxon>
        <taxon>Glossata</taxon>
        <taxon>Ditrysia</taxon>
        <taxon>Tineoidea</taxon>
        <taxon>Psychidae</taxon>
        <taxon>Oiketicinae</taxon>
        <taxon>Eumeta</taxon>
    </lineage>
</organism>
<sequence>MGLQYGGRHWSRTNRLLFEKVACTVAILTAGAMRTTPTKALFAILNWLPVDPYGEAIGDMDSIKAGRDGYVEPKTMGSREHTREYGGEGCNP</sequence>
<accession>A0A4C1SZF9</accession>
<dbReference type="AlphaFoldDB" id="A0A4C1SZF9"/>
<proteinExistence type="predicted"/>
<comment type="caution">
    <text evidence="2">The sequence shown here is derived from an EMBL/GenBank/DDBJ whole genome shotgun (WGS) entry which is preliminary data.</text>
</comment>
<feature type="region of interest" description="Disordered" evidence="1">
    <location>
        <begin position="71"/>
        <end position="92"/>
    </location>
</feature>
<evidence type="ECO:0000313" key="2">
    <source>
        <dbReference type="EMBL" id="GBP07356.1"/>
    </source>
</evidence>
<reference evidence="2 3" key="1">
    <citation type="journal article" date="2019" name="Commun. Biol.">
        <title>The bagworm genome reveals a unique fibroin gene that provides high tensile strength.</title>
        <authorList>
            <person name="Kono N."/>
            <person name="Nakamura H."/>
            <person name="Ohtoshi R."/>
            <person name="Tomita M."/>
            <person name="Numata K."/>
            <person name="Arakawa K."/>
        </authorList>
    </citation>
    <scope>NUCLEOTIDE SEQUENCE [LARGE SCALE GENOMIC DNA]</scope>
</reference>
<dbReference type="Proteomes" id="UP000299102">
    <property type="component" value="Unassembled WGS sequence"/>
</dbReference>
<name>A0A4C1SZF9_EUMVA</name>
<keyword evidence="3" id="KW-1185">Reference proteome</keyword>
<feature type="compositionally biased region" description="Basic and acidic residues" evidence="1">
    <location>
        <begin position="71"/>
        <end position="86"/>
    </location>
</feature>
<evidence type="ECO:0000256" key="1">
    <source>
        <dbReference type="SAM" id="MobiDB-lite"/>
    </source>
</evidence>